<feature type="region of interest" description="Disordered" evidence="1">
    <location>
        <begin position="260"/>
        <end position="293"/>
    </location>
</feature>
<dbReference type="Proteomes" id="UP001385951">
    <property type="component" value="Unassembled WGS sequence"/>
</dbReference>
<evidence type="ECO:0008006" key="4">
    <source>
        <dbReference type="Google" id="ProtNLM"/>
    </source>
</evidence>
<sequence>MIIQYTLKLVVPFLHWRARLQHSVGTRKEPISAVAPRLAKVASLIGDARMLNNIWGLLPIFRWLISLERNPPPTRKLLTIERLQGWAMLGYYPLEHLYYLVSHSVIPSEFSLPSLGSLLPFSSSESKGRSISLDAGVLSRTSTRLWALYVFLQLAHLREDQRLLTMTQRSLGRSKTPAALAEREELRKRWDAFWSEVVVNVSYVPLTIHWSLEKGLFENEAWTGIFGLVAALASWRLGWKATALPTPVDHTSPDVHPYDVEKPISDETEEGPVLDDPAGTPLEGTVLGSLEDL</sequence>
<evidence type="ECO:0000313" key="2">
    <source>
        <dbReference type="EMBL" id="KAK7690443.1"/>
    </source>
</evidence>
<proteinExistence type="predicted"/>
<evidence type="ECO:0000313" key="3">
    <source>
        <dbReference type="Proteomes" id="UP001385951"/>
    </source>
</evidence>
<accession>A0AAW0G9X7</accession>
<protein>
    <recommendedName>
        <fullName evidence="4">Peroxisomal biogenesis factor 11</fullName>
    </recommendedName>
</protein>
<dbReference type="EMBL" id="JASBNA010000006">
    <property type="protein sequence ID" value="KAK7690443.1"/>
    <property type="molecule type" value="Genomic_DNA"/>
</dbReference>
<comment type="caution">
    <text evidence="2">The sequence shown here is derived from an EMBL/GenBank/DDBJ whole genome shotgun (WGS) entry which is preliminary data.</text>
</comment>
<dbReference type="PANTHER" id="PTHR12652:SF25">
    <property type="entry name" value="MICROBODY (PEROXISOME) PROLIFERATION PROTEIN PEROXIN 11C (EUROFUNG)"/>
    <property type="match status" value="1"/>
</dbReference>
<organism evidence="2 3">
    <name type="scientific">Cerrena zonata</name>
    <dbReference type="NCBI Taxonomy" id="2478898"/>
    <lineage>
        <taxon>Eukaryota</taxon>
        <taxon>Fungi</taxon>
        <taxon>Dikarya</taxon>
        <taxon>Basidiomycota</taxon>
        <taxon>Agaricomycotina</taxon>
        <taxon>Agaricomycetes</taxon>
        <taxon>Polyporales</taxon>
        <taxon>Cerrenaceae</taxon>
        <taxon>Cerrena</taxon>
    </lineage>
</organism>
<name>A0AAW0G9X7_9APHY</name>
<evidence type="ECO:0000256" key="1">
    <source>
        <dbReference type="SAM" id="MobiDB-lite"/>
    </source>
</evidence>
<keyword evidence="3" id="KW-1185">Reference proteome</keyword>
<dbReference type="AlphaFoldDB" id="A0AAW0G9X7"/>
<dbReference type="PANTHER" id="PTHR12652">
    <property type="entry name" value="PEROXISOMAL BIOGENESIS FACTOR 11"/>
    <property type="match status" value="1"/>
</dbReference>
<gene>
    <name evidence="2" type="ORF">QCA50_005541</name>
</gene>
<reference evidence="2 3" key="1">
    <citation type="submission" date="2022-09" db="EMBL/GenBank/DDBJ databases">
        <authorList>
            <person name="Palmer J.M."/>
        </authorList>
    </citation>
    <scope>NUCLEOTIDE SEQUENCE [LARGE SCALE GENOMIC DNA]</scope>
    <source>
        <strain evidence="2 3">DSM 7382</strain>
    </source>
</reference>